<feature type="compositionally biased region" description="Basic and acidic residues" evidence="5">
    <location>
        <begin position="765"/>
        <end position="779"/>
    </location>
</feature>
<dbReference type="GO" id="GO:0005737">
    <property type="term" value="C:cytoplasm"/>
    <property type="evidence" value="ECO:0007669"/>
    <property type="project" value="UniProtKB-SubCell"/>
</dbReference>
<dbReference type="PANTHER" id="PTHR15454">
    <property type="entry name" value="NISCHARIN RELATED"/>
    <property type="match status" value="1"/>
</dbReference>
<feature type="region of interest" description="Disordered" evidence="5">
    <location>
        <begin position="674"/>
        <end position="712"/>
    </location>
</feature>
<dbReference type="FunFam" id="3.80.10.10:FF:000801">
    <property type="entry name" value="Outer arm dynein light chain 1"/>
    <property type="match status" value="1"/>
</dbReference>
<dbReference type="EMBL" id="JBFOLK010000014">
    <property type="protein sequence ID" value="KAL2461751.1"/>
    <property type="molecule type" value="Genomic_DNA"/>
</dbReference>
<accession>A0ABD1PCY5</accession>
<keyword evidence="3" id="KW-0433">Leucine-rich repeat</keyword>
<evidence type="ECO:0000256" key="2">
    <source>
        <dbReference type="ARBA" id="ARBA00022490"/>
    </source>
</evidence>
<keyword evidence="2" id="KW-0963">Cytoplasm</keyword>
<dbReference type="Proteomes" id="UP001604336">
    <property type="component" value="Unassembled WGS sequence"/>
</dbReference>
<dbReference type="SUPFAM" id="SSF52058">
    <property type="entry name" value="L domain-like"/>
    <property type="match status" value="1"/>
</dbReference>
<organism evidence="6 7">
    <name type="scientific">Abeliophyllum distichum</name>
    <dbReference type="NCBI Taxonomy" id="126358"/>
    <lineage>
        <taxon>Eukaryota</taxon>
        <taxon>Viridiplantae</taxon>
        <taxon>Streptophyta</taxon>
        <taxon>Embryophyta</taxon>
        <taxon>Tracheophyta</taxon>
        <taxon>Spermatophyta</taxon>
        <taxon>Magnoliopsida</taxon>
        <taxon>eudicotyledons</taxon>
        <taxon>Gunneridae</taxon>
        <taxon>Pentapetalae</taxon>
        <taxon>asterids</taxon>
        <taxon>lamiids</taxon>
        <taxon>Lamiales</taxon>
        <taxon>Oleaceae</taxon>
        <taxon>Forsythieae</taxon>
        <taxon>Abeliophyllum</taxon>
    </lineage>
</organism>
<feature type="compositionally biased region" description="Polar residues" evidence="5">
    <location>
        <begin position="688"/>
        <end position="707"/>
    </location>
</feature>
<dbReference type="Pfam" id="PF13855">
    <property type="entry name" value="LRR_8"/>
    <property type="match status" value="1"/>
</dbReference>
<proteinExistence type="predicted"/>
<keyword evidence="7" id="KW-1185">Reference proteome</keyword>
<dbReference type="InterPro" id="IPR001611">
    <property type="entry name" value="Leu-rich_rpt"/>
</dbReference>
<dbReference type="Gene3D" id="3.80.10.10">
    <property type="entry name" value="Ribonuclease Inhibitor"/>
    <property type="match status" value="1"/>
</dbReference>
<evidence type="ECO:0000256" key="1">
    <source>
        <dbReference type="ARBA" id="ARBA00004496"/>
    </source>
</evidence>
<evidence type="ECO:0000256" key="4">
    <source>
        <dbReference type="ARBA" id="ARBA00022737"/>
    </source>
</evidence>
<dbReference type="PROSITE" id="PS51450">
    <property type="entry name" value="LRR"/>
    <property type="match status" value="2"/>
</dbReference>
<feature type="region of interest" description="Disordered" evidence="5">
    <location>
        <begin position="455"/>
        <end position="475"/>
    </location>
</feature>
<protein>
    <submittedName>
        <fullName evidence="6">Outer arm dynein light chain 1 protein</fullName>
    </submittedName>
</protein>
<evidence type="ECO:0000313" key="6">
    <source>
        <dbReference type="EMBL" id="KAL2461751.1"/>
    </source>
</evidence>
<reference evidence="7" key="1">
    <citation type="submission" date="2024-07" db="EMBL/GenBank/DDBJ databases">
        <title>Two chromosome-level genome assemblies of Korean endemic species Abeliophyllum distichum and Forsythia ovata (Oleaceae).</title>
        <authorList>
            <person name="Jang H."/>
        </authorList>
    </citation>
    <scope>NUCLEOTIDE SEQUENCE [LARGE SCALE GENOMIC DNA]</scope>
</reference>
<name>A0ABD1PCY5_9LAMI</name>
<dbReference type="PANTHER" id="PTHR15454:SF69">
    <property type="entry name" value="SERINE_THREONINE-PROTEIN KINASE 11-INTERACTING PROTEIN"/>
    <property type="match status" value="1"/>
</dbReference>
<dbReference type="InterPro" id="IPR032675">
    <property type="entry name" value="LRR_dom_sf"/>
</dbReference>
<sequence length="1282" mass="144059">MAIVTGDRYLESLVKFVENNAEPLIEGTLVLKLNPVGLRYVQSRLEALAELESLLAGAPVDYLRAYVSDLGDHRALEQLRRILRLLPSLKVVSVLPQPGRDPTPLYLLPFGRLKILELRGCDLSSSAARGLLELRHTLEKLICHNSTDALRHVFTSRIAEIKDSPQWNRLSFVSCACNGLMLMDESLQLLPAAETLDLSRNKFAKVDNLRKCTKLKHLDLGFNNLRSIAAFSEVSCQIVKLVLRNNALTTLRGIENLKSLEGLDLSFNVISNFSEIEILAGLPSLQSLWLEGNPLCSARWYSAQVFSLFPHPDNLKLDEKRMSPREFWKRQIIVASQQNQPASFGFYSPAKGDADLEHSINTNRKKISRLVSLESEEQSTYIYSDQDSVSCDNEIQTKDENDITDDEAEIEDFMRRIELMKKERSVLWLQEFKEWMNQASDNFVNDSKCSRGSGILSNNGEVHMKSEAKDDDLGESSRYISDSVQLSGDESSTAVLESETSFADTSTVVSAQRYFDRISEVASKFFMGHTSGDGSVVKSMGLNQERLIFLNDGHPSADARNSPLNSLGISRGKNVSTKNVMSPSIAIDDIMESRSSSACPGSPPHYQADILHRRHNLEEEFLHLSAESFSMASSDSNTSYSDDDSSELGPPITLVYQSMIDNLTGSGVNGYFSASKSGDADHGKRSPLTENGTRTSDPSAEGNSNNIEVRELERSTYTSSNFTDGVRDGEIVRFLKDEADWLEKKKFKRKPKKRMISLPEEEDVHGDSDSSKKSNENVDKCRNDMGLKNICCASDLQKPFPETSTCKSTTNDYRGHHSGVTTSNNGKDDFVESYFNLNIADSGSYETCIQYTRCNCLIQEKSGHCEREVAILRSSKDKVYVLNIIKACDGSATTLEMVGCHGVGDVRGAYAGLGLQVIRVCFEGNAAYLFITRCIERSRELLWVLDFFDSYGIKDYCSLTSLEQIQVHLLEEHVCGCSNINIFQYSMVLFWQNNLKENLWLSRSLFILEGHLLVCTEDLVQFSPTELASSNYFSLDSSCTIVNVSEMVIDTLDSLCLTLALECTSEFRPVHKEHGVKDAAVTEKKPASSPVIWKLKWFSEESLFKFVALLKAIHAQATSSSLLVAKSSTLSPWNPAFACHFTLFREFLNKYRLALTQLGPNSWAVMVASFLLWKKVGLDEELSSEAFHFFYHIVQASNTKNLKLGYYYLTPRSKSTPKLMATPNKVKDWKEYFFFIKGNWKFQPADPKSQTFIPRFYSELSEFLFNPMVPPFYSFCFSTLKS</sequence>
<dbReference type="InterPro" id="IPR025875">
    <property type="entry name" value="Leu-rich_rpt_4"/>
</dbReference>
<evidence type="ECO:0000256" key="3">
    <source>
        <dbReference type="ARBA" id="ARBA00022614"/>
    </source>
</evidence>
<gene>
    <name evidence="6" type="ORF">Adt_45171</name>
</gene>
<comment type="caution">
    <text evidence="6">The sequence shown here is derived from an EMBL/GenBank/DDBJ whole genome shotgun (WGS) entry which is preliminary data.</text>
</comment>
<evidence type="ECO:0000256" key="5">
    <source>
        <dbReference type="SAM" id="MobiDB-lite"/>
    </source>
</evidence>
<dbReference type="Pfam" id="PF12799">
    <property type="entry name" value="LRR_4"/>
    <property type="match status" value="1"/>
</dbReference>
<feature type="region of interest" description="Disordered" evidence="5">
    <location>
        <begin position="751"/>
        <end position="779"/>
    </location>
</feature>
<evidence type="ECO:0000313" key="7">
    <source>
        <dbReference type="Proteomes" id="UP001604336"/>
    </source>
</evidence>
<dbReference type="FunFam" id="3.80.10.10:FF:000502">
    <property type="entry name" value="Predicted protein"/>
    <property type="match status" value="1"/>
</dbReference>
<keyword evidence="4" id="KW-0677">Repeat</keyword>
<comment type="subcellular location">
    <subcellularLocation>
        <location evidence="1">Cytoplasm</location>
    </subcellularLocation>
</comment>